<sequence length="140" mass="14975">MSQMLPDCLQTRCLFSGRFVRFSSSWGAEADPCLVQTHWWSTVDLTDSGLRGSKKPQDLSTPGLALVPVDTSGGKSKCIFSSKVSCQIYTGFGTYASVVKRSFCFLSVGLKANVSLTACATSAPISVPGWLAKPHMSKTA</sequence>
<dbReference type="OrthoDB" id="5274793at2759"/>
<accession>A0A8H2DY54</accession>
<proteinExistence type="predicted"/>
<evidence type="ECO:0000313" key="1">
    <source>
        <dbReference type="EMBL" id="TGJ66921.1"/>
    </source>
</evidence>
<comment type="caution">
    <text evidence="1">The sequence shown here is derived from an EMBL/GenBank/DDBJ whole genome shotgun (WGS) entry which is preliminary data.</text>
</comment>
<gene>
    <name evidence="1" type="ORF">EYR41_012116</name>
</gene>
<dbReference type="Proteomes" id="UP000297595">
    <property type="component" value="Unassembled WGS sequence"/>
</dbReference>
<evidence type="ECO:0000313" key="2">
    <source>
        <dbReference type="Proteomes" id="UP000297595"/>
    </source>
</evidence>
<reference evidence="1 2" key="1">
    <citation type="submission" date="2019-03" db="EMBL/GenBank/DDBJ databases">
        <title>Nematode-trapping fungi genome.</title>
        <authorList>
            <person name="Vidal-Diez De Ulzurrun G."/>
        </authorList>
    </citation>
    <scope>NUCLEOTIDE SEQUENCE [LARGE SCALE GENOMIC DNA]</scope>
    <source>
        <strain evidence="1 2">TWF154</strain>
    </source>
</reference>
<organism evidence="1 2">
    <name type="scientific">Orbilia oligospora</name>
    <name type="common">Nematode-trapping fungus</name>
    <name type="synonym">Arthrobotrys oligospora</name>
    <dbReference type="NCBI Taxonomy" id="2813651"/>
    <lineage>
        <taxon>Eukaryota</taxon>
        <taxon>Fungi</taxon>
        <taxon>Dikarya</taxon>
        <taxon>Ascomycota</taxon>
        <taxon>Pezizomycotina</taxon>
        <taxon>Orbiliomycetes</taxon>
        <taxon>Orbiliales</taxon>
        <taxon>Orbiliaceae</taxon>
        <taxon>Orbilia</taxon>
    </lineage>
</organism>
<dbReference type="EMBL" id="SOZJ01000005">
    <property type="protein sequence ID" value="TGJ66921.1"/>
    <property type="molecule type" value="Genomic_DNA"/>
</dbReference>
<name>A0A8H2DY54_ORBOL</name>
<dbReference type="AlphaFoldDB" id="A0A8H2DY54"/>
<protein>
    <submittedName>
        <fullName evidence="1">Uncharacterized protein</fullName>
    </submittedName>
</protein>